<dbReference type="WBParaSite" id="MCU_001571-RA">
    <property type="protein sequence ID" value="MCU_001571-RA"/>
    <property type="gene ID" value="MCU_001571"/>
</dbReference>
<dbReference type="AlphaFoldDB" id="A0A5K3ELX4"/>
<protein>
    <submittedName>
        <fullName evidence="1">Polyprotein</fullName>
    </submittedName>
</protein>
<reference evidence="1" key="1">
    <citation type="submission" date="2019-11" db="UniProtKB">
        <authorList>
            <consortium name="WormBaseParasite"/>
        </authorList>
    </citation>
    <scope>IDENTIFICATION</scope>
</reference>
<evidence type="ECO:0000313" key="1">
    <source>
        <dbReference type="WBParaSite" id="MCU_001571-RA"/>
    </source>
</evidence>
<organism evidence="1">
    <name type="scientific">Mesocestoides corti</name>
    <name type="common">Flatworm</name>
    <dbReference type="NCBI Taxonomy" id="53468"/>
    <lineage>
        <taxon>Eukaryota</taxon>
        <taxon>Metazoa</taxon>
        <taxon>Spiralia</taxon>
        <taxon>Lophotrochozoa</taxon>
        <taxon>Platyhelminthes</taxon>
        <taxon>Cestoda</taxon>
        <taxon>Eucestoda</taxon>
        <taxon>Cyclophyllidea</taxon>
        <taxon>Mesocestoididae</taxon>
        <taxon>Mesocestoides</taxon>
    </lineage>
</organism>
<accession>A0A5K3ELX4</accession>
<proteinExistence type="predicted"/>
<name>A0A5K3ELX4_MESCO</name>
<sequence>IDEVAFLKVYKSTVPRLLYAWASNVPDVRYRCVSNWIFCESSTVRETKLNANSLSLCILMACEEGKQPTRERQERGAVYNGRRSQLCGLGWRAPDMWFWHVMGQYILLCCTSLLQPHP</sequence>